<dbReference type="GO" id="GO:0009253">
    <property type="term" value="P:peptidoglycan catabolic process"/>
    <property type="evidence" value="ECO:0007669"/>
    <property type="project" value="InterPro"/>
</dbReference>
<organism evidence="5 6">
    <name type="scientific">Popillia japonica</name>
    <name type="common">Japanese beetle</name>
    <dbReference type="NCBI Taxonomy" id="7064"/>
    <lineage>
        <taxon>Eukaryota</taxon>
        <taxon>Metazoa</taxon>
        <taxon>Ecdysozoa</taxon>
        <taxon>Arthropoda</taxon>
        <taxon>Hexapoda</taxon>
        <taxon>Insecta</taxon>
        <taxon>Pterygota</taxon>
        <taxon>Neoptera</taxon>
        <taxon>Endopterygota</taxon>
        <taxon>Coleoptera</taxon>
        <taxon>Polyphaga</taxon>
        <taxon>Scarabaeiformia</taxon>
        <taxon>Scarabaeidae</taxon>
        <taxon>Rutelinae</taxon>
        <taxon>Popillia</taxon>
    </lineage>
</organism>
<evidence type="ECO:0000259" key="4">
    <source>
        <dbReference type="SMART" id="SM00644"/>
    </source>
</evidence>
<dbReference type="PANTHER" id="PTHR33308:SF10">
    <property type="entry name" value="EXO-GLUCOSAMINIDASE LYTG"/>
    <property type="match status" value="1"/>
</dbReference>
<keyword evidence="1" id="KW-0677">Repeat</keyword>
<dbReference type="Gene3D" id="2.10.270.10">
    <property type="entry name" value="Cholin Binding"/>
    <property type="match status" value="1"/>
</dbReference>
<dbReference type="Gene3D" id="1.10.530.10">
    <property type="match status" value="1"/>
</dbReference>
<evidence type="ECO:0000256" key="1">
    <source>
        <dbReference type="ARBA" id="ARBA00022737"/>
    </source>
</evidence>
<keyword evidence="2" id="KW-0378">Hydrolase</keyword>
<dbReference type="EMBL" id="JASPKY010001015">
    <property type="protein sequence ID" value="KAK9679503.1"/>
    <property type="molecule type" value="Genomic_DNA"/>
</dbReference>
<dbReference type="Pfam" id="PF01473">
    <property type="entry name" value="Choline_bind_1"/>
    <property type="match status" value="1"/>
</dbReference>
<dbReference type="PANTHER" id="PTHR33308">
    <property type="entry name" value="PEPTIDOGLYCAN HYDROLASE FLGJ"/>
    <property type="match status" value="1"/>
</dbReference>
<dbReference type="InterPro" id="IPR002901">
    <property type="entry name" value="MGlyc_endo_b_GlcNAc-like_dom"/>
</dbReference>
<dbReference type="AlphaFoldDB" id="A0AAW1HSQ6"/>
<evidence type="ECO:0000256" key="2">
    <source>
        <dbReference type="ARBA" id="ARBA00022801"/>
    </source>
</evidence>
<dbReference type="InterPro" id="IPR036505">
    <property type="entry name" value="Amidase/PGRP_sf"/>
</dbReference>
<dbReference type="Gene3D" id="4.10.80.30">
    <property type="entry name" value="DNA polymerase, domain 6"/>
    <property type="match status" value="1"/>
</dbReference>
<dbReference type="GO" id="GO:0004040">
    <property type="term" value="F:amidase activity"/>
    <property type="evidence" value="ECO:0007669"/>
    <property type="project" value="InterPro"/>
</dbReference>
<feature type="domain" description="N-acetylmuramoyl-L-alanine amidase" evidence="4">
    <location>
        <begin position="165"/>
        <end position="293"/>
    </location>
</feature>
<dbReference type="InterPro" id="IPR018337">
    <property type="entry name" value="Cell_wall/Cho-bd_repeat"/>
</dbReference>
<dbReference type="InterPro" id="IPR002502">
    <property type="entry name" value="Amidase_domain"/>
</dbReference>
<evidence type="ECO:0000313" key="6">
    <source>
        <dbReference type="Proteomes" id="UP001458880"/>
    </source>
</evidence>
<dbReference type="SMART" id="SM00644">
    <property type="entry name" value="Ami_2"/>
    <property type="match status" value="1"/>
</dbReference>
<proteinExistence type="predicted"/>
<name>A0AAW1HSQ6_POPJA</name>
<dbReference type="Proteomes" id="UP001458880">
    <property type="component" value="Unassembled WGS sequence"/>
</dbReference>
<reference evidence="5 6" key="1">
    <citation type="journal article" date="2024" name="BMC Genomics">
        <title>De novo assembly and annotation of Popillia japonica's genome with initial clues to its potential as an invasive pest.</title>
        <authorList>
            <person name="Cucini C."/>
            <person name="Boschi S."/>
            <person name="Funari R."/>
            <person name="Cardaioli E."/>
            <person name="Iannotti N."/>
            <person name="Marturano G."/>
            <person name="Paoli F."/>
            <person name="Bruttini M."/>
            <person name="Carapelli A."/>
            <person name="Frati F."/>
            <person name="Nardi F."/>
        </authorList>
    </citation>
    <scope>NUCLEOTIDE SEQUENCE [LARGE SCALE GENOMIC DNA]</scope>
    <source>
        <strain evidence="5">DMR45628</strain>
    </source>
</reference>
<dbReference type="CDD" id="cd06583">
    <property type="entry name" value="PGRP"/>
    <property type="match status" value="1"/>
</dbReference>
<protein>
    <submittedName>
        <fullName evidence="5">Choline-binding repeat</fullName>
    </submittedName>
</protein>
<accession>A0AAW1HSQ6</accession>
<gene>
    <name evidence="5" type="ORF">QE152_g39980</name>
</gene>
<feature type="domain" description="Mannosyl-glycoprotein endo-beta-N-acetylglucosamidase-like" evidence="3">
    <location>
        <begin position="2"/>
        <end position="146"/>
    </location>
</feature>
<keyword evidence="6" id="KW-1185">Reference proteome</keyword>
<dbReference type="Pfam" id="PF01510">
    <property type="entry name" value="Amidase_2"/>
    <property type="match status" value="1"/>
</dbReference>
<dbReference type="Pfam" id="PF19127">
    <property type="entry name" value="Choline_bind_3"/>
    <property type="match status" value="1"/>
</dbReference>
<evidence type="ECO:0000313" key="5">
    <source>
        <dbReference type="EMBL" id="KAK9679503.1"/>
    </source>
</evidence>
<dbReference type="SUPFAM" id="SSF69360">
    <property type="entry name" value="Cell wall binding repeat"/>
    <property type="match status" value="1"/>
</dbReference>
<dbReference type="Gene3D" id="3.40.80.10">
    <property type="entry name" value="Peptidoglycan recognition protein-like"/>
    <property type="match status" value="1"/>
</dbReference>
<sequence length="423" mass="46395">MATTGILASITTAQACLESAYGASELAVNANNLFGMKATISGNTWASEWDGSTYSKYTSEQDTSGNESTELAAFRKYASWAASIKDHSDYLNGAVIGSSLRYAGLSGCTDYRTAAQIIKDGGYATDTAYVDKLCAVIESNNLTQYDNYDGGISMQITDALLTISNYNRPGTLRSTTTAIACNPGTTAIANRNYFENLATTHTTKASCHYIIGLEGEILRLVPEEEISWCTNSANSYSIGIEACHDDNTGKFNDATYASYVALCADLCTRWGLDPLNGGLIRHHDVTGKICPKYFVDYPEAWAQFKADVAAAMVGEEKKSGWYEENGGWRFYLGDTGAYVANNWYQDNDKWYWFDGSGMMVSNIWYKYNSDWYYLGSDGAMVKGLQNAGGKWYYLDDDGKMATEPIILTPDDNGALERYPGLAE</sequence>
<dbReference type="PROSITE" id="PS51170">
    <property type="entry name" value="CW"/>
    <property type="match status" value="3"/>
</dbReference>
<evidence type="ECO:0000259" key="3">
    <source>
        <dbReference type="SMART" id="SM00047"/>
    </source>
</evidence>
<dbReference type="GO" id="GO:0008745">
    <property type="term" value="F:N-acetylmuramoyl-L-alanine amidase activity"/>
    <property type="evidence" value="ECO:0007669"/>
    <property type="project" value="InterPro"/>
</dbReference>
<dbReference type="Pfam" id="PF01832">
    <property type="entry name" value="Glucosaminidase"/>
    <property type="match status" value="1"/>
</dbReference>
<dbReference type="InterPro" id="IPR051056">
    <property type="entry name" value="Glycosyl_Hydrolase_73"/>
</dbReference>
<dbReference type="SUPFAM" id="SSF55846">
    <property type="entry name" value="N-acetylmuramoyl-L-alanine amidase-like"/>
    <property type="match status" value="1"/>
</dbReference>
<comment type="caution">
    <text evidence="5">The sequence shown here is derived from an EMBL/GenBank/DDBJ whole genome shotgun (WGS) entry which is preliminary data.</text>
</comment>
<dbReference type="SMART" id="SM00047">
    <property type="entry name" value="LYZ2"/>
    <property type="match status" value="1"/>
</dbReference>